<keyword evidence="2" id="KW-1185">Reference proteome</keyword>
<reference evidence="1 2" key="1">
    <citation type="submission" date="2014-06" db="EMBL/GenBank/DDBJ databases">
        <authorList>
            <person name="Ngugi D.K."/>
            <person name="Blom J."/>
            <person name="Alam I."/>
            <person name="Rashid M."/>
            <person name="Baalawi W."/>
            <person name="Zhang G."/>
            <person name="Hikmawan T."/>
            <person name="Guan Y."/>
            <person name="Antunes A."/>
            <person name="Siam R."/>
            <person name="El-Dorry H."/>
            <person name="Bajic V."/>
            <person name="Stingl U."/>
        </authorList>
    </citation>
    <scope>NUCLEOTIDE SEQUENCE [LARGE SCALE GENOMIC DNA]</scope>
    <source>
        <strain evidence="1">SCGC AAA799-B03</strain>
    </source>
</reference>
<sequence length="156" mass="17417">MSKNIFSVIGLIFAIILLSPNVAVFGYDPDDPSFQQPNPNVPPHPDTPVGKNLVHHEQESIKNTIDFLREKGFHAEADNIQKYLDQGKIEVVKKGDWVGPDSDDFFVNPDDPSEDLDGLNTEHGGSVFINKELLKNFPRKPYGPSDVDKIVKFKSS</sequence>
<dbReference type="EMBL" id="JOTA01000029">
    <property type="protein sequence ID" value="KFM21291.1"/>
    <property type="molecule type" value="Genomic_DNA"/>
</dbReference>
<evidence type="ECO:0000313" key="2">
    <source>
        <dbReference type="Proteomes" id="UP000029384"/>
    </source>
</evidence>
<comment type="caution">
    <text evidence="1">The sequence shown here is derived from an EMBL/GenBank/DDBJ whole genome shotgun (WGS) entry which is preliminary data.</text>
</comment>
<gene>
    <name evidence="1" type="ORF">AAA799B03_01153</name>
</gene>
<protein>
    <submittedName>
        <fullName evidence="1">Uncharacterized protein</fullName>
    </submittedName>
</protein>
<accession>A0A087S6D7</accession>
<proteinExistence type="predicted"/>
<name>A0A087S6D7_9ARCH</name>
<dbReference type="AlphaFoldDB" id="A0A087S6D7"/>
<evidence type="ECO:0000313" key="1">
    <source>
        <dbReference type="EMBL" id="KFM21291.1"/>
    </source>
</evidence>
<organism evidence="1 2">
    <name type="scientific">Marine Group I thaumarchaeote SCGC AAA799-B03</name>
    <dbReference type="NCBI Taxonomy" id="1502289"/>
    <lineage>
        <taxon>Archaea</taxon>
        <taxon>Nitrososphaerota</taxon>
        <taxon>Marine Group I</taxon>
    </lineage>
</organism>
<dbReference type="Proteomes" id="UP000029384">
    <property type="component" value="Unassembled WGS sequence"/>
</dbReference>